<dbReference type="InterPro" id="IPR039420">
    <property type="entry name" value="WalR-like"/>
</dbReference>
<dbReference type="PROSITE" id="PS51755">
    <property type="entry name" value="OMPR_PHOB"/>
    <property type="match status" value="1"/>
</dbReference>
<dbReference type="InterPro" id="IPR016032">
    <property type="entry name" value="Sig_transdc_resp-reg_C-effctor"/>
</dbReference>
<evidence type="ECO:0000256" key="9">
    <source>
        <dbReference type="PROSITE-ProRule" id="PRU01091"/>
    </source>
</evidence>
<evidence type="ECO:0000256" key="1">
    <source>
        <dbReference type="ARBA" id="ARBA00004496"/>
    </source>
</evidence>
<dbReference type="Pfam" id="PF00486">
    <property type="entry name" value="Trans_reg_C"/>
    <property type="match status" value="1"/>
</dbReference>
<dbReference type="RefSeq" id="WP_037011020.1">
    <property type="nucleotide sequence ID" value="NZ_JRMB01000001.1"/>
</dbReference>
<evidence type="ECO:0000256" key="8">
    <source>
        <dbReference type="PROSITE-ProRule" id="PRU00169"/>
    </source>
</evidence>
<accession>A0A9X0EHC6</accession>
<protein>
    <submittedName>
        <fullName evidence="12">Chemotaxis protein CheY</fullName>
    </submittedName>
</protein>
<keyword evidence="4" id="KW-0902">Two-component regulatory system</keyword>
<name>A0A9X0EHC6_9PSED</name>
<dbReference type="GO" id="GO:0000976">
    <property type="term" value="F:transcription cis-regulatory region binding"/>
    <property type="evidence" value="ECO:0007669"/>
    <property type="project" value="TreeGrafter"/>
</dbReference>
<dbReference type="Gene3D" id="3.40.50.2300">
    <property type="match status" value="1"/>
</dbReference>
<evidence type="ECO:0000256" key="2">
    <source>
        <dbReference type="ARBA" id="ARBA00022490"/>
    </source>
</evidence>
<dbReference type="PANTHER" id="PTHR48111:SF4">
    <property type="entry name" value="DNA-BINDING DUAL TRANSCRIPTIONAL REGULATOR OMPR"/>
    <property type="match status" value="1"/>
</dbReference>
<dbReference type="OrthoDB" id="9802426at2"/>
<reference evidence="12 13" key="1">
    <citation type="submission" date="2014-09" db="EMBL/GenBank/DDBJ databases">
        <title>Genome sequence of Pseudomonas lutea strain DSM 17257T.</title>
        <authorList>
            <person name="Kwak Y."/>
            <person name="Shin J.-H."/>
        </authorList>
    </citation>
    <scope>NUCLEOTIDE SEQUENCE [LARGE SCALE GENOMIC DNA]</scope>
    <source>
        <strain evidence="12 13">DSM 17257</strain>
    </source>
</reference>
<dbReference type="Gene3D" id="6.10.250.690">
    <property type="match status" value="1"/>
</dbReference>
<dbReference type="SUPFAM" id="SSF52172">
    <property type="entry name" value="CheY-like"/>
    <property type="match status" value="1"/>
</dbReference>
<dbReference type="EMBL" id="JRMB01000001">
    <property type="protein sequence ID" value="KGF65688.1"/>
    <property type="molecule type" value="Genomic_DNA"/>
</dbReference>
<dbReference type="AlphaFoldDB" id="A0A9X0EHC6"/>
<evidence type="ECO:0000259" key="11">
    <source>
        <dbReference type="PROSITE" id="PS51755"/>
    </source>
</evidence>
<feature type="domain" description="Response regulatory" evidence="10">
    <location>
        <begin position="3"/>
        <end position="116"/>
    </location>
</feature>
<dbReference type="SMART" id="SM00448">
    <property type="entry name" value="REC"/>
    <property type="match status" value="1"/>
</dbReference>
<comment type="subcellular location">
    <subcellularLocation>
        <location evidence="1">Cytoplasm</location>
    </subcellularLocation>
</comment>
<dbReference type="SMART" id="SM00862">
    <property type="entry name" value="Trans_reg_C"/>
    <property type="match status" value="1"/>
</dbReference>
<evidence type="ECO:0000256" key="6">
    <source>
        <dbReference type="ARBA" id="ARBA00023125"/>
    </source>
</evidence>
<dbReference type="Proteomes" id="UP000029719">
    <property type="component" value="Unassembled WGS sequence"/>
</dbReference>
<keyword evidence="5" id="KW-0805">Transcription regulation</keyword>
<evidence type="ECO:0000256" key="5">
    <source>
        <dbReference type="ARBA" id="ARBA00023015"/>
    </source>
</evidence>
<keyword evidence="6 9" id="KW-0238">DNA-binding</keyword>
<gene>
    <name evidence="12" type="ORF">LT42_07170</name>
</gene>
<feature type="DNA-binding region" description="OmpR/PhoB-type" evidence="9">
    <location>
        <begin position="131"/>
        <end position="231"/>
    </location>
</feature>
<evidence type="ECO:0000256" key="7">
    <source>
        <dbReference type="ARBA" id="ARBA00023163"/>
    </source>
</evidence>
<evidence type="ECO:0000256" key="4">
    <source>
        <dbReference type="ARBA" id="ARBA00023012"/>
    </source>
</evidence>
<dbReference type="PROSITE" id="PS50110">
    <property type="entry name" value="RESPONSE_REGULATORY"/>
    <property type="match status" value="1"/>
</dbReference>
<evidence type="ECO:0000256" key="3">
    <source>
        <dbReference type="ARBA" id="ARBA00022553"/>
    </source>
</evidence>
<dbReference type="SUPFAM" id="SSF46894">
    <property type="entry name" value="C-terminal effector domain of the bipartite response regulators"/>
    <property type="match status" value="1"/>
</dbReference>
<dbReference type="GO" id="GO:0000156">
    <property type="term" value="F:phosphorelay response regulator activity"/>
    <property type="evidence" value="ECO:0007669"/>
    <property type="project" value="TreeGrafter"/>
</dbReference>
<keyword evidence="7" id="KW-0804">Transcription</keyword>
<dbReference type="InterPro" id="IPR036388">
    <property type="entry name" value="WH-like_DNA-bd_sf"/>
</dbReference>
<comment type="caution">
    <text evidence="12">The sequence shown here is derived from an EMBL/GenBank/DDBJ whole genome shotgun (WGS) entry which is preliminary data.</text>
</comment>
<feature type="domain" description="OmpR/PhoB-type" evidence="11">
    <location>
        <begin position="131"/>
        <end position="231"/>
    </location>
</feature>
<evidence type="ECO:0000313" key="12">
    <source>
        <dbReference type="EMBL" id="KGF65688.1"/>
    </source>
</evidence>
<feature type="modified residue" description="4-aspartylphosphate" evidence="8">
    <location>
        <position position="52"/>
    </location>
</feature>
<dbReference type="Gene3D" id="1.10.10.10">
    <property type="entry name" value="Winged helix-like DNA-binding domain superfamily/Winged helix DNA-binding domain"/>
    <property type="match status" value="1"/>
</dbReference>
<sequence>MSHLLLVDDDVEVLALLQKFLEQHGYSVAVATGGASLWQAVEKRRPDLVILDVMLPGESGLVLCQQLRAQHAVAVIMLTAMGELSDRVVGLELGADDYLTKPFDARELLARVRAVLRRVGDGAREPTDASRSILEFANWHLDVTRRELRSPDKVMIPLSTGEFELLLVFAEHPRRVLSRQQLLDMARGESYDAFDRSVDVQVSRLRRKLEADLHSEPMIRTIRNGGYLFSPSVVRR</sequence>
<dbReference type="CDD" id="cd00383">
    <property type="entry name" value="trans_reg_C"/>
    <property type="match status" value="1"/>
</dbReference>
<dbReference type="PANTHER" id="PTHR48111">
    <property type="entry name" value="REGULATOR OF RPOS"/>
    <property type="match status" value="1"/>
</dbReference>
<dbReference type="FunFam" id="3.40.50.2300:FF:000001">
    <property type="entry name" value="DNA-binding response regulator PhoB"/>
    <property type="match status" value="1"/>
</dbReference>
<dbReference type="GO" id="GO:0006355">
    <property type="term" value="P:regulation of DNA-templated transcription"/>
    <property type="evidence" value="ECO:0007669"/>
    <property type="project" value="InterPro"/>
</dbReference>
<proteinExistence type="predicted"/>
<evidence type="ECO:0000259" key="10">
    <source>
        <dbReference type="PROSITE" id="PS50110"/>
    </source>
</evidence>
<dbReference type="Pfam" id="PF00072">
    <property type="entry name" value="Response_reg"/>
    <property type="match status" value="1"/>
</dbReference>
<dbReference type="InterPro" id="IPR001789">
    <property type="entry name" value="Sig_transdc_resp-reg_receiver"/>
</dbReference>
<dbReference type="GO" id="GO:0005829">
    <property type="term" value="C:cytosol"/>
    <property type="evidence" value="ECO:0007669"/>
    <property type="project" value="TreeGrafter"/>
</dbReference>
<keyword evidence="2" id="KW-0963">Cytoplasm</keyword>
<organism evidence="12 13">
    <name type="scientific">Pseudomonas lutea</name>
    <dbReference type="NCBI Taxonomy" id="243924"/>
    <lineage>
        <taxon>Bacteria</taxon>
        <taxon>Pseudomonadati</taxon>
        <taxon>Pseudomonadota</taxon>
        <taxon>Gammaproteobacteria</taxon>
        <taxon>Pseudomonadales</taxon>
        <taxon>Pseudomonadaceae</taxon>
        <taxon>Pseudomonas</taxon>
    </lineage>
</organism>
<dbReference type="FunFam" id="1.10.10.10:FF:000099">
    <property type="entry name" value="Two-component system response regulator TorR"/>
    <property type="match status" value="1"/>
</dbReference>
<dbReference type="GO" id="GO:0032993">
    <property type="term" value="C:protein-DNA complex"/>
    <property type="evidence" value="ECO:0007669"/>
    <property type="project" value="TreeGrafter"/>
</dbReference>
<dbReference type="InterPro" id="IPR011006">
    <property type="entry name" value="CheY-like_superfamily"/>
</dbReference>
<keyword evidence="3 8" id="KW-0597">Phosphoprotein</keyword>
<dbReference type="CDD" id="cd17574">
    <property type="entry name" value="REC_OmpR"/>
    <property type="match status" value="1"/>
</dbReference>
<evidence type="ECO:0000313" key="13">
    <source>
        <dbReference type="Proteomes" id="UP000029719"/>
    </source>
</evidence>
<dbReference type="InterPro" id="IPR001867">
    <property type="entry name" value="OmpR/PhoB-type_DNA-bd"/>
</dbReference>